<feature type="transmembrane region" description="Helical" evidence="1">
    <location>
        <begin position="230"/>
        <end position="249"/>
    </location>
</feature>
<evidence type="ECO:0000313" key="2">
    <source>
        <dbReference type="EMBL" id="KAK8870439.1"/>
    </source>
</evidence>
<keyword evidence="1" id="KW-1133">Transmembrane helix</keyword>
<gene>
    <name evidence="2" type="ORF">M9Y10_008321</name>
</gene>
<feature type="transmembrane region" description="Helical" evidence="1">
    <location>
        <begin position="189"/>
        <end position="210"/>
    </location>
</feature>
<sequence>MIIFSIICLWFFFSYSNLLFRSSHSPIILMIPVGLSKIILIPSFSLLFHECNYFTNVTSAPGFILLAMSVFCCVMFSYFFALIGNVVPCFSGNGNLSWITKDFIFEIGYIIIIVLQSEFFSVIKSHTIRVMLLITFIFFHLFVIIFYITTNIKSRLFNFFGDLAHLSFLISNILFLIREYIPIDSGAFLQYYIVSLIFAYSIIIFIRNIYKKYIYTISRNYLQDRDCQKILKFPLRIIMVILCTIYPNINDDFEYLDLIVNNFTHNYQILFLYAKFLVLNPDEKRRMRKVIKDMKKIQGIDFVHSLQTRFIQLLVIQFDLKCELSLASREKFSRNEVSNYFSSLQMFWTEVLLSKPDKLLTLSVNANNNFLDVVHNYAMNGISLDQFKRLTKICFISKSRLLNERSKTTMKIISENRFFNTNKVIDKLKASENQIPNISREIFESKSVTSSILTWQHFSFYIPFYFAIFAILFFGIYQFFSNSLFWPYFNFFKLMVNVTNYFAGSEGMIPFIVAVESDIINSSEITKFVINSDFYKTSLLDPRQDAIYNAEITNSLFDHLKETLLTFFNSTFVNNLTKTTVCSEKIGNTFHSLSFIPCLEVTRVKTESLINLQVNDLQKIMTSEESKKFFYSTLNLISYMSSYAYEMTDWIPPLLDEREVRINKSLMMIIYIVAFFSFVMSIISIFFLMRSYNHFFKSLVSIPKNEVSNLISKLGSSNSRCSQYPLDVRYNINLLSYKSPPSSFHSNKVVSFTLVIVDFVLILSAALFIIPLENSLLSCIRAAFVNMNEMKMETIVTSYCFRMYYSLNQVVYLLKTNQTNNENYQFFLNILKKTIDEAYTNLVSYMANCQPRVIKNFYEKLLVNGYTLQNSFQIMSMILYEFYSDLNNGKDPSELNLAIGSVFRFMDNAVPALSNKSNDALYEMKLNNNKMKGLRFFIYLTFLILVFVIVDTILRPFKNGSALLSVPLSTISLSEPESDPSITTGNDLLNSKSIFPKLGQYIILVDKNNMIIKATEDTLLFFDIEPNTITIDQFVSRIEKYPTEHVFPPEQIYLQEELSEQQNDHQKPKSQQEDENQANFNGPITIFVDSRIPSIDSVNGQDIFLQFEFIRTELDGSSYAVIIDDLTINQAQIATLNEEANKLRMLMSQLVPWQVAPIILSSIPFQPHQIPKLALATFFIENADLDENVRIHRYLNEGLQNYPNLTFLGRSVSSFQIATPLFDQNLNVAQFTNSLVRFSFNFVQHIKEDATLYSQPKIRKNSLNQHSMSNINTSCSICNVGSVGSFNLANISLNDISNQNDISNYNFHISNIGSSNKDSVDNFPIFSNNFRTDKISRNPSSSTVSSNSKRGINKSNSCDITINPAKGNMLIEKKEQLRVRCGIILDGPFYTNLIEMPPYFSLCGKPEEIGFLISMNCTPNQVNISRAAYEVVYDLNKTMFENEVFTLSGQPLQVYAVVKCNEP</sequence>
<feature type="transmembrane region" description="Helical" evidence="1">
    <location>
        <begin position="60"/>
        <end position="83"/>
    </location>
</feature>
<name>A0ABR2IXT6_9EUKA</name>
<feature type="transmembrane region" description="Helical" evidence="1">
    <location>
        <begin position="130"/>
        <end position="150"/>
    </location>
</feature>
<feature type="transmembrane region" description="Helical" evidence="1">
    <location>
        <begin position="749"/>
        <end position="772"/>
    </location>
</feature>
<feature type="transmembrane region" description="Helical" evidence="1">
    <location>
        <begin position="26"/>
        <end position="48"/>
    </location>
</feature>
<feature type="transmembrane region" description="Helical" evidence="1">
    <location>
        <begin position="934"/>
        <end position="954"/>
    </location>
</feature>
<reference evidence="2 3" key="1">
    <citation type="submission" date="2024-04" db="EMBL/GenBank/DDBJ databases">
        <title>Tritrichomonas musculus Genome.</title>
        <authorList>
            <person name="Alves-Ferreira E."/>
            <person name="Grigg M."/>
            <person name="Lorenzi H."/>
            <person name="Galac M."/>
        </authorList>
    </citation>
    <scope>NUCLEOTIDE SEQUENCE [LARGE SCALE GENOMIC DNA]</scope>
    <source>
        <strain evidence="2 3">EAF2021</strain>
    </source>
</reference>
<feature type="transmembrane region" description="Helical" evidence="1">
    <location>
        <begin position="460"/>
        <end position="479"/>
    </location>
</feature>
<feature type="transmembrane region" description="Helical" evidence="1">
    <location>
        <begin position="156"/>
        <end position="177"/>
    </location>
</feature>
<protein>
    <submittedName>
        <fullName evidence="2">Uncharacterized protein</fullName>
    </submittedName>
</protein>
<dbReference type="Proteomes" id="UP001470230">
    <property type="component" value="Unassembled WGS sequence"/>
</dbReference>
<evidence type="ECO:0000256" key="1">
    <source>
        <dbReference type="SAM" id="Phobius"/>
    </source>
</evidence>
<organism evidence="2 3">
    <name type="scientific">Tritrichomonas musculus</name>
    <dbReference type="NCBI Taxonomy" id="1915356"/>
    <lineage>
        <taxon>Eukaryota</taxon>
        <taxon>Metamonada</taxon>
        <taxon>Parabasalia</taxon>
        <taxon>Tritrichomonadida</taxon>
        <taxon>Tritrichomonadidae</taxon>
        <taxon>Tritrichomonas</taxon>
    </lineage>
</organism>
<feature type="transmembrane region" description="Helical" evidence="1">
    <location>
        <begin position="668"/>
        <end position="689"/>
    </location>
</feature>
<keyword evidence="3" id="KW-1185">Reference proteome</keyword>
<proteinExistence type="predicted"/>
<comment type="caution">
    <text evidence="2">The sequence shown here is derived from an EMBL/GenBank/DDBJ whole genome shotgun (WGS) entry which is preliminary data.</text>
</comment>
<accession>A0ABR2IXT6</accession>
<dbReference type="EMBL" id="JAPFFF010000014">
    <property type="protein sequence ID" value="KAK8870439.1"/>
    <property type="molecule type" value="Genomic_DNA"/>
</dbReference>
<keyword evidence="1" id="KW-0812">Transmembrane</keyword>
<evidence type="ECO:0000313" key="3">
    <source>
        <dbReference type="Proteomes" id="UP001470230"/>
    </source>
</evidence>
<keyword evidence="1" id="KW-0472">Membrane</keyword>